<reference evidence="1 2" key="1">
    <citation type="submission" date="2016-10" db="EMBL/GenBank/DDBJ databases">
        <authorList>
            <person name="de Groot N.N."/>
        </authorList>
    </citation>
    <scope>NUCLEOTIDE SEQUENCE [LARGE SCALE GENOMIC DNA]</scope>
    <source>
        <strain evidence="1 2">DSM 25186</strain>
    </source>
</reference>
<proteinExistence type="predicted"/>
<sequence>MELYFQDNNFVTVPRTQYRQYITFGKGPWG</sequence>
<name>A0A1G9E1Z8_9BACT</name>
<evidence type="ECO:0000313" key="1">
    <source>
        <dbReference type="EMBL" id="SDK70155.1"/>
    </source>
</evidence>
<dbReference type="AlphaFoldDB" id="A0A1G9E1Z8"/>
<evidence type="ECO:0000313" key="2">
    <source>
        <dbReference type="Proteomes" id="UP000198510"/>
    </source>
</evidence>
<keyword evidence="2" id="KW-1185">Reference proteome</keyword>
<dbReference type="Proteomes" id="UP000198510">
    <property type="component" value="Unassembled WGS sequence"/>
</dbReference>
<dbReference type="EMBL" id="FNFO01000003">
    <property type="protein sequence ID" value="SDK70155.1"/>
    <property type="molecule type" value="Genomic_DNA"/>
</dbReference>
<accession>A0A1G9E1Z8</accession>
<protein>
    <submittedName>
        <fullName evidence="1">Uncharacterized protein</fullName>
    </submittedName>
</protein>
<gene>
    <name evidence="1" type="ORF">SAMN05421823_103325</name>
</gene>
<organism evidence="1 2">
    <name type="scientific">Catalinimonas alkaloidigena</name>
    <dbReference type="NCBI Taxonomy" id="1075417"/>
    <lineage>
        <taxon>Bacteria</taxon>
        <taxon>Pseudomonadati</taxon>
        <taxon>Bacteroidota</taxon>
        <taxon>Cytophagia</taxon>
        <taxon>Cytophagales</taxon>
        <taxon>Catalimonadaceae</taxon>
        <taxon>Catalinimonas</taxon>
    </lineage>
</organism>